<proteinExistence type="predicted"/>
<sequence>MNEVLNLKIKRLLQWLHWMMHIYHLQMTVMKILYLQNEIEFLSSSTEFISGPTESPSDKKEESSSSMPEVKTVTQVCTFAGEQVKVEKQVPVSIVNSRGRGRGGRGGMAGILGALGKQPKLSILEKSKLDWTQYKQSEGLEEQLSTFNKGKDGYLEKQEFLQRTDLRQFENEKELRNATRKTLR</sequence>
<evidence type="ECO:0000313" key="5">
    <source>
        <dbReference type="Proteomes" id="UP000079169"/>
    </source>
</evidence>
<dbReference type="InterPro" id="IPR011421">
    <property type="entry name" value="BCNT-C"/>
</dbReference>
<dbReference type="InterPro" id="IPR027124">
    <property type="entry name" value="Swc5/CFDP1/2"/>
</dbReference>
<dbReference type="Proteomes" id="UP000079169">
    <property type="component" value="Unplaced"/>
</dbReference>
<dbReference type="PaxDb" id="121845-A0A3Q0J821"/>
<dbReference type="Pfam" id="PF07572">
    <property type="entry name" value="BCNT"/>
    <property type="match status" value="1"/>
</dbReference>
<dbReference type="AlphaFoldDB" id="A0A3Q0J821"/>
<reference evidence="6" key="1">
    <citation type="submission" date="2025-08" db="UniProtKB">
        <authorList>
            <consortium name="RefSeq"/>
        </authorList>
    </citation>
    <scope>IDENTIFICATION</scope>
</reference>
<feature type="region of interest" description="Disordered" evidence="3">
    <location>
        <begin position="48"/>
        <end position="69"/>
    </location>
</feature>
<dbReference type="PROSITE" id="PS51279">
    <property type="entry name" value="BCNT_C"/>
    <property type="match status" value="1"/>
</dbReference>
<evidence type="ECO:0000313" key="6">
    <source>
        <dbReference type="RefSeq" id="XP_026684591.1"/>
    </source>
</evidence>
<gene>
    <name evidence="6" type="primary">LOC103516815</name>
</gene>
<evidence type="ECO:0000256" key="2">
    <source>
        <dbReference type="ARBA" id="ARBA00030244"/>
    </source>
</evidence>
<evidence type="ECO:0000256" key="1">
    <source>
        <dbReference type="ARBA" id="ARBA00019033"/>
    </source>
</evidence>
<name>A0A3Q0J821_DIACI</name>
<dbReference type="GeneID" id="103516815"/>
<feature type="domain" description="BCNT-C" evidence="4">
    <location>
        <begin position="102"/>
        <end position="182"/>
    </location>
</feature>
<dbReference type="RefSeq" id="XP_026684591.1">
    <property type="nucleotide sequence ID" value="XM_026828790.1"/>
</dbReference>
<evidence type="ECO:0000259" key="4">
    <source>
        <dbReference type="PROSITE" id="PS51279"/>
    </source>
</evidence>
<dbReference type="PANTHER" id="PTHR48295:SF1">
    <property type="entry name" value="SWR1-COMPLEX PROTEIN 5"/>
    <property type="match status" value="1"/>
</dbReference>
<protein>
    <recommendedName>
        <fullName evidence="1">Craniofacial development protein 1</fullName>
    </recommendedName>
    <alternativeName>
        <fullName evidence="2">Bucentaur</fullName>
    </alternativeName>
</protein>
<dbReference type="PANTHER" id="PTHR48295">
    <property type="entry name" value="CRANIOFACIAL DEVELOPMENT PROTEIN 1"/>
    <property type="match status" value="1"/>
</dbReference>
<dbReference type="STRING" id="121845.A0A3Q0J821"/>
<dbReference type="KEGG" id="dci:103516815"/>
<keyword evidence="5" id="KW-1185">Reference proteome</keyword>
<accession>A0A3Q0J821</accession>
<evidence type="ECO:0000256" key="3">
    <source>
        <dbReference type="SAM" id="MobiDB-lite"/>
    </source>
</evidence>
<dbReference type="CTD" id="7354404"/>
<organism evidence="5 6">
    <name type="scientific">Diaphorina citri</name>
    <name type="common">Asian citrus psyllid</name>
    <dbReference type="NCBI Taxonomy" id="121845"/>
    <lineage>
        <taxon>Eukaryota</taxon>
        <taxon>Metazoa</taxon>
        <taxon>Ecdysozoa</taxon>
        <taxon>Arthropoda</taxon>
        <taxon>Hexapoda</taxon>
        <taxon>Insecta</taxon>
        <taxon>Pterygota</taxon>
        <taxon>Neoptera</taxon>
        <taxon>Paraneoptera</taxon>
        <taxon>Hemiptera</taxon>
        <taxon>Sternorrhyncha</taxon>
        <taxon>Psylloidea</taxon>
        <taxon>Psyllidae</taxon>
        <taxon>Diaphorininae</taxon>
        <taxon>Diaphorina</taxon>
    </lineage>
</organism>